<dbReference type="RefSeq" id="WP_151989512.1">
    <property type="nucleotide sequence ID" value="NZ_LR701495.1"/>
</dbReference>
<dbReference type="PANTHER" id="PTHR43685">
    <property type="entry name" value="GLYCOSYLTRANSFERASE"/>
    <property type="match status" value="1"/>
</dbReference>
<accession>A0A5E7XN20</accession>
<dbReference type="CDD" id="cd00761">
    <property type="entry name" value="Glyco_tranf_GTA_type"/>
    <property type="match status" value="1"/>
</dbReference>
<dbReference type="SUPFAM" id="SSF53448">
    <property type="entry name" value="Nucleotide-diphospho-sugar transferases"/>
    <property type="match status" value="1"/>
</dbReference>
<sequence length="297" mass="34008">MTSALPRVTVVMPSYNHINYVEQAIRSILDQDYPDIELIVIDDGSTDGSQNFIRQLQQSLGFTFIEHGTNQGLNPTLVEGFTAGTGLYTAVLASDDALLPGKLRRQVAYLETTEKAGVYANGLKLWEDGKTESIDLSVVARRFTEGRMRNHAYVNDVQAPLFQSGLFRKEAIIDLLPYRVRYKSDDWIILIKLLENYDIGFINEPMFLYRQHINNTYRSYWKMFPARLEIAATAIPDVFRAEAMSNILYSQAQFLLVDGQYSMGMRLWLTALVMKPRLSIVTETVRSVFRRTLRKKL</sequence>
<gene>
    <name evidence="2" type="ORF">SPHINGO391_10003</name>
</gene>
<dbReference type="InterPro" id="IPR050834">
    <property type="entry name" value="Glycosyltransf_2"/>
</dbReference>
<dbReference type="Proteomes" id="UP000326857">
    <property type="component" value="Unassembled WGS sequence"/>
</dbReference>
<dbReference type="EMBL" id="CABVLI010000001">
    <property type="protein sequence ID" value="VVS95842.1"/>
    <property type="molecule type" value="Genomic_DNA"/>
</dbReference>
<protein>
    <recommendedName>
        <fullName evidence="1">Glycosyltransferase 2-like domain-containing protein</fullName>
    </recommendedName>
</protein>
<dbReference type="Pfam" id="PF00535">
    <property type="entry name" value="Glycos_transf_2"/>
    <property type="match status" value="1"/>
</dbReference>
<dbReference type="PANTHER" id="PTHR43685:SF2">
    <property type="entry name" value="GLYCOSYLTRANSFERASE 2-LIKE DOMAIN-CONTAINING PROTEIN"/>
    <property type="match status" value="1"/>
</dbReference>
<proteinExistence type="predicted"/>
<reference evidence="2 3" key="1">
    <citation type="submission" date="2019-09" db="EMBL/GenBank/DDBJ databases">
        <authorList>
            <person name="Dittami M. S."/>
        </authorList>
    </citation>
    <scope>NUCLEOTIDE SEQUENCE [LARGE SCALE GENOMIC DNA]</scope>
    <source>
        <strain evidence="2">SPHINGO391</strain>
    </source>
</reference>
<evidence type="ECO:0000259" key="1">
    <source>
        <dbReference type="Pfam" id="PF00535"/>
    </source>
</evidence>
<evidence type="ECO:0000313" key="3">
    <source>
        <dbReference type="Proteomes" id="UP000326857"/>
    </source>
</evidence>
<evidence type="ECO:0000313" key="2">
    <source>
        <dbReference type="EMBL" id="VVS95842.1"/>
    </source>
</evidence>
<feature type="domain" description="Glycosyltransferase 2-like" evidence="1">
    <location>
        <begin position="9"/>
        <end position="122"/>
    </location>
</feature>
<dbReference type="InterPro" id="IPR001173">
    <property type="entry name" value="Glyco_trans_2-like"/>
</dbReference>
<dbReference type="Gene3D" id="3.90.550.10">
    <property type="entry name" value="Spore Coat Polysaccharide Biosynthesis Protein SpsA, Chain A"/>
    <property type="match status" value="1"/>
</dbReference>
<organism evidence="2 3">
    <name type="scientific">Sphingomonas aurantiaca</name>
    <dbReference type="NCBI Taxonomy" id="185949"/>
    <lineage>
        <taxon>Bacteria</taxon>
        <taxon>Pseudomonadati</taxon>
        <taxon>Pseudomonadota</taxon>
        <taxon>Alphaproteobacteria</taxon>
        <taxon>Sphingomonadales</taxon>
        <taxon>Sphingomonadaceae</taxon>
        <taxon>Sphingomonas</taxon>
    </lineage>
</organism>
<dbReference type="InterPro" id="IPR029044">
    <property type="entry name" value="Nucleotide-diphossugar_trans"/>
</dbReference>
<dbReference type="AlphaFoldDB" id="A0A5E7XN20"/>
<name>A0A5E7XN20_9SPHN</name>